<feature type="domain" description="AAA+ ATPase" evidence="1">
    <location>
        <begin position="34"/>
        <end position="298"/>
    </location>
</feature>
<reference evidence="2 3" key="1">
    <citation type="submission" date="2015-09" db="EMBL/GenBank/DDBJ databases">
        <title>Sorangium comparison.</title>
        <authorList>
            <person name="Zaburannyi N."/>
            <person name="Bunk B."/>
            <person name="Overmann J."/>
            <person name="Mueller R."/>
        </authorList>
    </citation>
    <scope>NUCLEOTIDE SEQUENCE [LARGE SCALE GENOMIC DNA]</scope>
    <source>
        <strain evidence="2 3">So ce26</strain>
    </source>
</reference>
<proteinExistence type="predicted"/>
<dbReference type="SUPFAM" id="SSF52540">
    <property type="entry name" value="P-loop containing nucleoside triphosphate hydrolases"/>
    <property type="match status" value="1"/>
</dbReference>
<gene>
    <name evidence="2" type="ORF">SOCE26_061190</name>
</gene>
<dbReference type="InterPro" id="IPR003593">
    <property type="entry name" value="AAA+_ATPase"/>
</dbReference>
<protein>
    <recommendedName>
        <fullName evidence="1">AAA+ ATPase domain-containing protein</fullName>
    </recommendedName>
</protein>
<sequence>MSRFFNTAGPNEPERHYTVPVLSRLPDVRRLIDRGLYFVLHAPRQVGKTTTLLTLGRELTAEGGYVAVLLSMEQGAPFPDDIGAAELAVLESWRGWAAAWLPPELQPPPWPDAPPGARLGAALVAWASAAPRPLVVFLDEIDALQDATLISALRQIRAGYPTRPKQFPWSLALVGLRDVRDYKVASGSGGRLGTSSPFNIKAESLTMRNFTQEEVAALYGQHTAETGQVFLPEAVARAFYLTQGQPWLVNALARQLTEVLVQDPAQPIAAAHVDEAKEILIRRQDTHLDSLMDRLREPRVRALVEPMLAGGTPGDVLEDDRRFVVDLGLLRRSELGGLIVANPIYREIIVRALAGGTRDALPQIPATWLSPDGRLDKEALLRAFLDFWRQHGEPLLATAPYHEVAPHLVLMAFLHRVVNGGSIEREYAIGRGRMDLCVRYRGETLAIEIKVWRPREADPLDEGLRQLDGYLAGLGLSTGWLVLFDRRPDAPPLPERLGATPAATPGGRQVMVIRA</sequence>
<dbReference type="RefSeq" id="WP_104983150.1">
    <property type="nucleotide sequence ID" value="NZ_CP012673.1"/>
</dbReference>
<accession>A0A2L0EZE5</accession>
<dbReference type="InterPro" id="IPR027417">
    <property type="entry name" value="P-loop_NTPase"/>
</dbReference>
<evidence type="ECO:0000313" key="2">
    <source>
        <dbReference type="EMBL" id="AUX44653.1"/>
    </source>
</evidence>
<dbReference type="SMART" id="SM00382">
    <property type="entry name" value="AAA"/>
    <property type="match status" value="1"/>
</dbReference>
<dbReference type="AlphaFoldDB" id="A0A2L0EZE5"/>
<organism evidence="2 3">
    <name type="scientific">Sorangium cellulosum</name>
    <name type="common">Polyangium cellulosum</name>
    <dbReference type="NCBI Taxonomy" id="56"/>
    <lineage>
        <taxon>Bacteria</taxon>
        <taxon>Pseudomonadati</taxon>
        <taxon>Myxococcota</taxon>
        <taxon>Polyangia</taxon>
        <taxon>Polyangiales</taxon>
        <taxon>Polyangiaceae</taxon>
        <taxon>Sorangium</taxon>
    </lineage>
</organism>
<name>A0A2L0EZE5_SORCE</name>
<evidence type="ECO:0000313" key="3">
    <source>
        <dbReference type="Proteomes" id="UP000238348"/>
    </source>
</evidence>
<evidence type="ECO:0000259" key="1">
    <source>
        <dbReference type="SMART" id="SM00382"/>
    </source>
</evidence>
<dbReference type="EMBL" id="CP012673">
    <property type="protein sequence ID" value="AUX44653.1"/>
    <property type="molecule type" value="Genomic_DNA"/>
</dbReference>
<dbReference type="OrthoDB" id="5486659at2"/>
<dbReference type="Proteomes" id="UP000238348">
    <property type="component" value="Chromosome"/>
</dbReference>